<dbReference type="Proteomes" id="UP000295443">
    <property type="component" value="Unassembled WGS sequence"/>
</dbReference>
<dbReference type="InterPro" id="IPR011009">
    <property type="entry name" value="Kinase-like_dom_sf"/>
</dbReference>
<comment type="caution">
    <text evidence="1">The sequence shown here is derived from an EMBL/GenBank/DDBJ whole genome shotgun (WGS) entry which is preliminary data.</text>
</comment>
<accession>A0A4R1BQ15</accession>
<dbReference type="Gene3D" id="3.40.50.300">
    <property type="entry name" value="P-loop containing nucleotide triphosphate hydrolases"/>
    <property type="match status" value="1"/>
</dbReference>
<keyword evidence="2" id="KW-1185">Reference proteome</keyword>
<dbReference type="EMBL" id="SJZB01000005">
    <property type="protein sequence ID" value="TCJ19769.1"/>
    <property type="molecule type" value="Genomic_DNA"/>
</dbReference>
<gene>
    <name evidence="1" type="ORF">EZJ19_01160</name>
</gene>
<dbReference type="SUPFAM" id="SSF56112">
    <property type="entry name" value="Protein kinase-like (PK-like)"/>
    <property type="match status" value="1"/>
</dbReference>
<dbReference type="Gene3D" id="3.90.1200.10">
    <property type="match status" value="1"/>
</dbReference>
<dbReference type="InterPro" id="IPR052732">
    <property type="entry name" value="Cell-binding_unc_protein"/>
</dbReference>
<name>A0A4R1BQ15_9PROT</name>
<proteinExistence type="predicted"/>
<evidence type="ECO:0000313" key="2">
    <source>
        <dbReference type="Proteomes" id="UP000295443"/>
    </source>
</evidence>
<dbReference type="Pfam" id="PF13671">
    <property type="entry name" value="AAA_33"/>
    <property type="match status" value="1"/>
</dbReference>
<organism evidence="1 2">
    <name type="scientific">Parasulfuritortus cantonensis</name>
    <dbReference type="NCBI Taxonomy" id="2528202"/>
    <lineage>
        <taxon>Bacteria</taxon>
        <taxon>Pseudomonadati</taxon>
        <taxon>Pseudomonadota</taxon>
        <taxon>Betaproteobacteria</taxon>
        <taxon>Nitrosomonadales</taxon>
        <taxon>Thiobacillaceae</taxon>
        <taxon>Parasulfuritortus</taxon>
    </lineage>
</organism>
<evidence type="ECO:0000313" key="1">
    <source>
        <dbReference type="EMBL" id="TCJ19769.1"/>
    </source>
</evidence>
<dbReference type="InterPro" id="IPR027417">
    <property type="entry name" value="P-loop_NTPase"/>
</dbReference>
<dbReference type="OrthoDB" id="9810277at2"/>
<dbReference type="PANTHER" id="PTHR43883:SF1">
    <property type="entry name" value="GLUCONOKINASE"/>
    <property type="match status" value="1"/>
</dbReference>
<dbReference type="SUPFAM" id="SSF52540">
    <property type="entry name" value="P-loop containing nucleoside triphosphate hydrolases"/>
    <property type="match status" value="1"/>
</dbReference>
<dbReference type="PANTHER" id="PTHR43883">
    <property type="entry name" value="SLR0207 PROTEIN"/>
    <property type="match status" value="1"/>
</dbReference>
<sequence>MPLPAPFGHLLEPAAYPHPVAAVRLIETHISWVLVAGDYAYKIKKPVDFGFLDFSTPDKRRACCEEEVRLNRRLAPDTYLDVVAVTDAGMAGSGPVRDWAVRMRAFPADATLDRETAVLPAQIDAIADRVAAFHAGIAQAPAASPYGTAAAAMHPVRENFRQLREQGLEAAGHGPRIAELEAWSEREFTRLGGHFDARKAAGFVRECHGDLHLGNIAWVAGAPLIFDCIEFNPNLRFVDVVSEVAFFCMDLIARGLDALAWRFLNRWLEHGGDYPGLAALRFYMVYRAVVRAKVAGFRAAQGDSGAMAEVGRYLDLALRLSRPGRPGLLLMHGCSGAGKTWLAQTLLERLAAIRLRSDVERKRLHGLPALADSRATAGDIYTAEASRRTFAHLADTADRLLAEAFPVIVDATFLGRGQRAAFIALAEARRLPWRLVSPVVDASVLRGRVAARLTRGDDASEADLGVLEDQLRNAEALLPEEAAHEVRCAGDADLPRVLCELDAALGTRTGVAGGQQQP</sequence>
<dbReference type="RefSeq" id="WP_131444473.1">
    <property type="nucleotide sequence ID" value="NZ_SJZB01000005.1"/>
</dbReference>
<protein>
    <submittedName>
        <fullName evidence="1">Uncharacterized protein</fullName>
    </submittedName>
</protein>
<reference evidence="1 2" key="1">
    <citation type="submission" date="2019-03" db="EMBL/GenBank/DDBJ databases">
        <title>Genome sequence of Thiobacillaceae bacterium LSR1, a sulfur-oxidizing bacterium isolated from freshwater sediment.</title>
        <authorList>
            <person name="Li S."/>
        </authorList>
    </citation>
    <scope>NUCLEOTIDE SEQUENCE [LARGE SCALE GENOMIC DNA]</scope>
    <source>
        <strain evidence="1 2">LSR1</strain>
    </source>
</reference>
<dbReference type="AlphaFoldDB" id="A0A4R1BQ15"/>